<dbReference type="InterPro" id="IPR006553">
    <property type="entry name" value="Leu-rich_rpt_Cys-con_subtyp"/>
</dbReference>
<dbReference type="EMBL" id="KV417484">
    <property type="protein sequence ID" value="KZP32854.1"/>
    <property type="molecule type" value="Genomic_DNA"/>
</dbReference>
<feature type="domain" description="F-box" evidence="2">
    <location>
        <begin position="71"/>
        <end position="118"/>
    </location>
</feature>
<protein>
    <recommendedName>
        <fullName evidence="2">F-box domain-containing protein</fullName>
    </recommendedName>
</protein>
<sequence>MNVTQDLVYIPKPTTADVNTVLEAISVQEKAIASLENEIEDIMRNVRRLAHHKAAHHARIKHLKGLITLASRMPTELLATIFEHAASEWSWAPVAVSHVCSSWRAAANLPGVWSHLYVNCDRDPYRRTEFWLAKAQQAPLYITIEVSADASALGPVMDLLAKRAFQWRSLVINALLTHQANYVLSRCGKPTPDLRRVDIQVDLERRDADEIEDQLVGFREAFEDAPRLSTVHLYRELSQTTSFLPGGITRLFLHLPLWSGPATVSAASVVELLEGVPSLEHFTLEFPKQQERAFVPPPEPSLVAHVPHLLSLSLIVSPDVNALLSSIYAPALRRLHLRSSCEPLGYAHPPTGASLANFIELSTPPLEFLEIHDVDIPNGEFRRVLAGLPELLELRLHESEIEDDVIAQLNGAAGFCPRLVKLDLRWCDLLTGRVLVELAHSRMPAQEHACPLQEITVLNCSFVNEHDIMDLARSTRCRVVVRDREDICRSKGCCNNERYRQRLRLRHLLNYSANREQLGQINLIL</sequence>
<keyword evidence="1" id="KW-0175">Coiled coil</keyword>
<dbReference type="Pfam" id="PF12937">
    <property type="entry name" value="F-box-like"/>
    <property type="match status" value="1"/>
</dbReference>
<dbReference type="OrthoDB" id="3063971at2759"/>
<dbReference type="Gene3D" id="1.20.1280.50">
    <property type="match status" value="1"/>
</dbReference>
<organism evidence="3 4">
    <name type="scientific">Athelia psychrophila</name>
    <dbReference type="NCBI Taxonomy" id="1759441"/>
    <lineage>
        <taxon>Eukaryota</taxon>
        <taxon>Fungi</taxon>
        <taxon>Dikarya</taxon>
        <taxon>Basidiomycota</taxon>
        <taxon>Agaricomycotina</taxon>
        <taxon>Agaricomycetes</taxon>
        <taxon>Agaricomycetidae</taxon>
        <taxon>Atheliales</taxon>
        <taxon>Atheliaceae</taxon>
        <taxon>Athelia</taxon>
    </lineage>
</organism>
<dbReference type="InterPro" id="IPR032675">
    <property type="entry name" value="LRR_dom_sf"/>
</dbReference>
<dbReference type="Proteomes" id="UP000076532">
    <property type="component" value="Unassembled WGS sequence"/>
</dbReference>
<evidence type="ECO:0000256" key="1">
    <source>
        <dbReference type="SAM" id="Coils"/>
    </source>
</evidence>
<dbReference type="SMART" id="SM00367">
    <property type="entry name" value="LRR_CC"/>
    <property type="match status" value="2"/>
</dbReference>
<accession>A0A166VLN4</accession>
<keyword evidence="4" id="KW-1185">Reference proteome</keyword>
<evidence type="ECO:0000313" key="3">
    <source>
        <dbReference type="EMBL" id="KZP32854.1"/>
    </source>
</evidence>
<dbReference type="STRING" id="436010.A0A166VLN4"/>
<dbReference type="AlphaFoldDB" id="A0A166VLN4"/>
<evidence type="ECO:0000259" key="2">
    <source>
        <dbReference type="Pfam" id="PF12937"/>
    </source>
</evidence>
<feature type="coiled-coil region" evidence="1">
    <location>
        <begin position="18"/>
        <end position="52"/>
    </location>
</feature>
<dbReference type="InterPro" id="IPR001810">
    <property type="entry name" value="F-box_dom"/>
</dbReference>
<gene>
    <name evidence="3" type="ORF">FIBSPDRAFT_774015</name>
</gene>
<dbReference type="SUPFAM" id="SSF52047">
    <property type="entry name" value="RNI-like"/>
    <property type="match status" value="1"/>
</dbReference>
<evidence type="ECO:0000313" key="4">
    <source>
        <dbReference type="Proteomes" id="UP000076532"/>
    </source>
</evidence>
<reference evidence="3 4" key="1">
    <citation type="journal article" date="2016" name="Mol. Biol. Evol.">
        <title>Comparative Genomics of Early-Diverging Mushroom-Forming Fungi Provides Insights into the Origins of Lignocellulose Decay Capabilities.</title>
        <authorList>
            <person name="Nagy L.G."/>
            <person name="Riley R."/>
            <person name="Tritt A."/>
            <person name="Adam C."/>
            <person name="Daum C."/>
            <person name="Floudas D."/>
            <person name="Sun H."/>
            <person name="Yadav J.S."/>
            <person name="Pangilinan J."/>
            <person name="Larsson K.H."/>
            <person name="Matsuura K."/>
            <person name="Barry K."/>
            <person name="Labutti K."/>
            <person name="Kuo R."/>
            <person name="Ohm R.A."/>
            <person name="Bhattacharya S.S."/>
            <person name="Shirouzu T."/>
            <person name="Yoshinaga Y."/>
            <person name="Martin F.M."/>
            <person name="Grigoriev I.V."/>
            <person name="Hibbett D.S."/>
        </authorList>
    </citation>
    <scope>NUCLEOTIDE SEQUENCE [LARGE SCALE GENOMIC DNA]</scope>
    <source>
        <strain evidence="3 4">CBS 109695</strain>
    </source>
</reference>
<name>A0A166VLN4_9AGAM</name>
<dbReference type="Gene3D" id="3.80.10.10">
    <property type="entry name" value="Ribonuclease Inhibitor"/>
    <property type="match status" value="1"/>
</dbReference>
<proteinExistence type="predicted"/>